<dbReference type="CDD" id="cd03042">
    <property type="entry name" value="GST_N_Zeta"/>
    <property type="match status" value="1"/>
</dbReference>
<dbReference type="SFLD" id="SFLDS00019">
    <property type="entry name" value="Glutathione_Transferase_(cytos"/>
    <property type="match status" value="1"/>
</dbReference>
<dbReference type="InterPro" id="IPR034333">
    <property type="entry name" value="GST_Zeta_N"/>
</dbReference>
<sequence>MTFRLHNFFRSSTSTRLRAALNLKGIAYEYVPYALRKGETRTPEFLALNPAGLVPVLESDDGQVLVQSLAIIEWLDETQPGPRLLPEGADGRARVRALSYMIACEIHPLNNLRVLTRLTEQFGADEAAQKAWFTEWVETTFDPLEIMLAQDSRTGRFCHGDTPGLADCCLYAQVWNNRRFDIDTSRWPTIARIFDAADALPAFREAAPAHQPDAV</sequence>
<dbReference type="GO" id="GO:0006749">
    <property type="term" value="P:glutathione metabolic process"/>
    <property type="evidence" value="ECO:0007669"/>
    <property type="project" value="TreeGrafter"/>
</dbReference>
<evidence type="ECO:0000259" key="3">
    <source>
        <dbReference type="PROSITE" id="PS50405"/>
    </source>
</evidence>
<dbReference type="EMBL" id="JHEH01000024">
    <property type="protein sequence ID" value="KEP68752.1"/>
    <property type="molecule type" value="Genomic_DNA"/>
</dbReference>
<dbReference type="RefSeq" id="WP_038068054.1">
    <property type="nucleotide sequence ID" value="NZ_FOVB01000010.1"/>
</dbReference>
<dbReference type="GO" id="GO:0016034">
    <property type="term" value="F:maleylacetoacetate isomerase activity"/>
    <property type="evidence" value="ECO:0007669"/>
    <property type="project" value="TreeGrafter"/>
</dbReference>
<organism evidence="4 5">
    <name type="scientific">Thioclava dalianensis</name>
    <dbReference type="NCBI Taxonomy" id="1185766"/>
    <lineage>
        <taxon>Bacteria</taxon>
        <taxon>Pseudomonadati</taxon>
        <taxon>Pseudomonadota</taxon>
        <taxon>Alphaproteobacteria</taxon>
        <taxon>Rhodobacterales</taxon>
        <taxon>Paracoccaceae</taxon>
        <taxon>Thioclava</taxon>
    </lineage>
</organism>
<dbReference type="STRING" id="1185766.SAMN05216224_11063"/>
<comment type="similarity">
    <text evidence="1">Belongs to the GST superfamily. Zeta family.</text>
</comment>
<dbReference type="AlphaFoldDB" id="A0A074U298"/>
<dbReference type="OrthoDB" id="509852at2"/>
<dbReference type="PROSITE" id="PS50404">
    <property type="entry name" value="GST_NTER"/>
    <property type="match status" value="1"/>
</dbReference>
<evidence type="ECO:0000256" key="1">
    <source>
        <dbReference type="ARBA" id="ARBA00010007"/>
    </source>
</evidence>
<dbReference type="InterPro" id="IPR004045">
    <property type="entry name" value="Glutathione_S-Trfase_N"/>
</dbReference>
<dbReference type="eggNOG" id="COG0625">
    <property type="taxonomic scope" value="Bacteria"/>
</dbReference>
<dbReference type="PANTHER" id="PTHR42673">
    <property type="entry name" value="MALEYLACETOACETATE ISOMERASE"/>
    <property type="match status" value="1"/>
</dbReference>
<evidence type="ECO:0000259" key="2">
    <source>
        <dbReference type="PROSITE" id="PS50404"/>
    </source>
</evidence>
<dbReference type="Pfam" id="PF13409">
    <property type="entry name" value="GST_N_2"/>
    <property type="match status" value="1"/>
</dbReference>
<dbReference type="SUPFAM" id="SSF52833">
    <property type="entry name" value="Thioredoxin-like"/>
    <property type="match status" value="1"/>
</dbReference>
<dbReference type="GO" id="GO:0004364">
    <property type="term" value="F:glutathione transferase activity"/>
    <property type="evidence" value="ECO:0007669"/>
    <property type="project" value="TreeGrafter"/>
</dbReference>
<name>A0A074U298_9RHOB</name>
<dbReference type="SFLD" id="SFLDG00358">
    <property type="entry name" value="Main_(cytGST)"/>
    <property type="match status" value="1"/>
</dbReference>
<dbReference type="InterPro" id="IPR005955">
    <property type="entry name" value="GST_Zeta"/>
</dbReference>
<protein>
    <submittedName>
        <fullName evidence="4">Maleylacetoacetate isomerase</fullName>
    </submittedName>
</protein>
<dbReference type="CDD" id="cd03191">
    <property type="entry name" value="GST_C_Zeta"/>
    <property type="match status" value="1"/>
</dbReference>
<dbReference type="GO" id="GO:0006559">
    <property type="term" value="P:L-phenylalanine catabolic process"/>
    <property type="evidence" value="ECO:0007669"/>
    <property type="project" value="TreeGrafter"/>
</dbReference>
<reference evidence="4 5" key="1">
    <citation type="submission" date="2014-03" db="EMBL/GenBank/DDBJ databases">
        <title>The draft genome sequence of Thioclava dalianensis DLFJ1-1.</title>
        <authorList>
            <person name="Lai Q."/>
            <person name="Shao Z."/>
        </authorList>
    </citation>
    <scope>NUCLEOTIDE SEQUENCE [LARGE SCALE GENOMIC DNA]</scope>
    <source>
        <strain evidence="4 5">DLFJ1-1</strain>
    </source>
</reference>
<comment type="caution">
    <text evidence="4">The sequence shown here is derived from an EMBL/GenBank/DDBJ whole genome shotgun (WGS) entry which is preliminary data.</text>
</comment>
<dbReference type="InterPro" id="IPR034330">
    <property type="entry name" value="GST_Zeta_C"/>
</dbReference>
<dbReference type="PANTHER" id="PTHR42673:SF4">
    <property type="entry name" value="MALEYLACETOACETATE ISOMERASE"/>
    <property type="match status" value="1"/>
</dbReference>
<dbReference type="Gene3D" id="3.40.30.10">
    <property type="entry name" value="Glutaredoxin"/>
    <property type="match status" value="1"/>
</dbReference>
<keyword evidence="4" id="KW-0413">Isomerase</keyword>
<evidence type="ECO:0000313" key="5">
    <source>
        <dbReference type="Proteomes" id="UP000027725"/>
    </source>
</evidence>
<dbReference type="PROSITE" id="PS50405">
    <property type="entry name" value="GST_CTER"/>
    <property type="match status" value="1"/>
</dbReference>
<dbReference type="GO" id="GO:0005737">
    <property type="term" value="C:cytoplasm"/>
    <property type="evidence" value="ECO:0007669"/>
    <property type="project" value="InterPro"/>
</dbReference>
<evidence type="ECO:0000313" key="4">
    <source>
        <dbReference type="EMBL" id="KEP68752.1"/>
    </source>
</evidence>
<dbReference type="Gene3D" id="1.20.1050.10">
    <property type="match status" value="1"/>
</dbReference>
<dbReference type="InterPro" id="IPR036282">
    <property type="entry name" value="Glutathione-S-Trfase_C_sf"/>
</dbReference>
<gene>
    <name evidence="4" type="ORF">DL1_08810</name>
</gene>
<dbReference type="SUPFAM" id="SSF47616">
    <property type="entry name" value="GST C-terminal domain-like"/>
    <property type="match status" value="1"/>
</dbReference>
<dbReference type="InterPro" id="IPR036249">
    <property type="entry name" value="Thioredoxin-like_sf"/>
</dbReference>
<dbReference type="NCBIfam" id="TIGR01262">
    <property type="entry name" value="maiA"/>
    <property type="match status" value="1"/>
</dbReference>
<feature type="domain" description="GST N-terminal" evidence="2">
    <location>
        <begin position="1"/>
        <end position="83"/>
    </location>
</feature>
<accession>A0A074U298</accession>
<feature type="domain" description="GST C-terminal" evidence="3">
    <location>
        <begin position="88"/>
        <end position="215"/>
    </location>
</feature>
<dbReference type="InterPro" id="IPR010987">
    <property type="entry name" value="Glutathione-S-Trfase_C-like"/>
</dbReference>
<keyword evidence="5" id="KW-1185">Reference proteome</keyword>
<dbReference type="InterPro" id="IPR040079">
    <property type="entry name" value="Glutathione_S-Trfase"/>
</dbReference>
<dbReference type="Proteomes" id="UP000027725">
    <property type="component" value="Unassembled WGS sequence"/>
</dbReference>
<proteinExistence type="inferred from homology"/>